<dbReference type="RefSeq" id="WP_111255116.1">
    <property type="nucleotide sequence ID" value="NZ_POTW01000027.1"/>
</dbReference>
<gene>
    <name evidence="1" type="ORF">C1I92_13150</name>
</gene>
<keyword evidence="2" id="KW-1185">Reference proteome</keyword>
<proteinExistence type="predicted"/>
<dbReference type="Proteomes" id="UP000248764">
    <property type="component" value="Unassembled WGS sequence"/>
</dbReference>
<sequence length="71" mass="8191">MSKVVVYHAFYGCDTGCCGHVIQMDGKEKSFSFDHCCEEDKLKWAQDLIREELGEEHVADLDWENSFVTDD</sequence>
<dbReference type="EMBL" id="POTW01000027">
    <property type="protein sequence ID" value="PZF83218.1"/>
    <property type="molecule type" value="Genomic_DNA"/>
</dbReference>
<comment type="caution">
    <text evidence="1">The sequence shown here is derived from an EMBL/GenBank/DDBJ whole genome shotgun (WGS) entry which is preliminary data.</text>
</comment>
<dbReference type="AlphaFoldDB" id="A0A2W2BTA5"/>
<reference evidence="1 2" key="1">
    <citation type="submission" date="2018-01" db="EMBL/GenBank/DDBJ databases">
        <title>Draft genome sequence of Jiangella sp. GTF31.</title>
        <authorList>
            <person name="Sahin N."/>
            <person name="Ay H."/>
            <person name="Saygin H."/>
        </authorList>
    </citation>
    <scope>NUCLEOTIDE SEQUENCE [LARGE SCALE GENOMIC DNA]</scope>
    <source>
        <strain evidence="1 2">GTF31</strain>
    </source>
</reference>
<evidence type="ECO:0000313" key="1">
    <source>
        <dbReference type="EMBL" id="PZF83218.1"/>
    </source>
</evidence>
<evidence type="ECO:0000313" key="2">
    <source>
        <dbReference type="Proteomes" id="UP000248764"/>
    </source>
</evidence>
<accession>A0A2W2BTA5</accession>
<name>A0A2W2BTA5_9ACTN</name>
<protein>
    <submittedName>
        <fullName evidence="1">Uncharacterized protein</fullName>
    </submittedName>
</protein>
<organism evidence="1 2">
    <name type="scientific">Jiangella anatolica</name>
    <dbReference type="NCBI Taxonomy" id="2670374"/>
    <lineage>
        <taxon>Bacteria</taxon>
        <taxon>Bacillati</taxon>
        <taxon>Actinomycetota</taxon>
        <taxon>Actinomycetes</taxon>
        <taxon>Jiangellales</taxon>
        <taxon>Jiangellaceae</taxon>
        <taxon>Jiangella</taxon>
    </lineage>
</organism>